<feature type="transmembrane region" description="Helical" evidence="11">
    <location>
        <begin position="265"/>
        <end position="285"/>
    </location>
</feature>
<organism evidence="14 15">
    <name type="scientific">Eremococcus coleocola ACS-139-V-Col8</name>
    <dbReference type="NCBI Taxonomy" id="908337"/>
    <lineage>
        <taxon>Bacteria</taxon>
        <taxon>Bacillati</taxon>
        <taxon>Bacillota</taxon>
        <taxon>Bacilli</taxon>
        <taxon>Lactobacillales</taxon>
        <taxon>Aerococcaceae</taxon>
        <taxon>Eremococcus</taxon>
    </lineage>
</organism>
<dbReference type="Pfam" id="PF18075">
    <property type="entry name" value="FtsX_ECD"/>
    <property type="match status" value="1"/>
</dbReference>
<evidence type="ECO:0000256" key="11">
    <source>
        <dbReference type="SAM" id="Phobius"/>
    </source>
</evidence>
<keyword evidence="15" id="KW-1185">Reference proteome</keyword>
<comment type="function">
    <text evidence="10">Part of the ABC transporter FtsEX involved in asymmetric cellular division facilitating the initiation of sporulation.</text>
</comment>
<dbReference type="PANTHER" id="PTHR47755:SF1">
    <property type="entry name" value="CELL DIVISION PROTEIN FTSX"/>
    <property type="match status" value="1"/>
</dbReference>
<evidence type="ECO:0000259" key="13">
    <source>
        <dbReference type="Pfam" id="PF18075"/>
    </source>
</evidence>
<dbReference type="PANTHER" id="PTHR47755">
    <property type="entry name" value="CELL DIVISION PROTEIN FTSX"/>
    <property type="match status" value="1"/>
</dbReference>
<dbReference type="eggNOG" id="COG2177">
    <property type="taxonomic scope" value="Bacteria"/>
</dbReference>
<evidence type="ECO:0000259" key="12">
    <source>
        <dbReference type="Pfam" id="PF02687"/>
    </source>
</evidence>
<evidence type="ECO:0000256" key="4">
    <source>
        <dbReference type="ARBA" id="ARBA00022475"/>
    </source>
</evidence>
<keyword evidence="6 11" id="KW-0812">Transmembrane</keyword>
<evidence type="ECO:0000256" key="2">
    <source>
        <dbReference type="ARBA" id="ARBA00007379"/>
    </source>
</evidence>
<accession>E4KMX5</accession>
<evidence type="ECO:0000256" key="9">
    <source>
        <dbReference type="ARBA" id="ARBA00023306"/>
    </source>
</evidence>
<evidence type="ECO:0000256" key="8">
    <source>
        <dbReference type="ARBA" id="ARBA00023136"/>
    </source>
</evidence>
<dbReference type="Proteomes" id="UP000005990">
    <property type="component" value="Unassembled WGS sequence"/>
</dbReference>
<comment type="subcellular location">
    <subcellularLocation>
        <location evidence="1">Cell membrane</location>
        <topology evidence="1">Multi-pass membrane protein</topology>
    </subcellularLocation>
</comment>
<dbReference type="InterPro" id="IPR058204">
    <property type="entry name" value="FtsX_firmicutes-type"/>
</dbReference>
<dbReference type="InterPro" id="IPR003838">
    <property type="entry name" value="ABC3_permease_C"/>
</dbReference>
<dbReference type="Pfam" id="PF02687">
    <property type="entry name" value="FtsX"/>
    <property type="match status" value="1"/>
</dbReference>
<feature type="transmembrane region" description="Helical" evidence="11">
    <location>
        <begin position="166"/>
        <end position="187"/>
    </location>
</feature>
<keyword evidence="7 11" id="KW-1133">Transmembrane helix</keyword>
<keyword evidence="4 10" id="KW-1003">Cell membrane</keyword>
<evidence type="ECO:0000256" key="7">
    <source>
        <dbReference type="ARBA" id="ARBA00022989"/>
    </source>
</evidence>
<reference evidence="14 15" key="1">
    <citation type="submission" date="2010-10" db="EMBL/GenBank/DDBJ databases">
        <authorList>
            <person name="Durkin A.S."/>
            <person name="Madupu R."/>
            <person name="Torralba M."/>
            <person name="Gillis M."/>
            <person name="Methe B."/>
            <person name="Sutton G."/>
            <person name="Nelson K.E."/>
        </authorList>
    </citation>
    <scope>NUCLEOTIDE SEQUENCE [LARGE SCALE GENOMIC DNA]</scope>
    <source>
        <strain evidence="14 15">ACS-139-V-Col8</strain>
    </source>
</reference>
<proteinExistence type="inferred from homology"/>
<dbReference type="NCBIfam" id="NF038347">
    <property type="entry name" value="FtsX_Gpos"/>
    <property type="match status" value="1"/>
</dbReference>
<evidence type="ECO:0000256" key="1">
    <source>
        <dbReference type="ARBA" id="ARBA00004651"/>
    </source>
</evidence>
<dbReference type="InterPro" id="IPR004513">
    <property type="entry name" value="FtsX"/>
</dbReference>
<evidence type="ECO:0000256" key="6">
    <source>
        <dbReference type="ARBA" id="ARBA00022692"/>
    </source>
</evidence>
<comment type="similarity">
    <text evidence="2 10">Belongs to the ABC-4 integral membrane protein family. FtsX subfamily.</text>
</comment>
<dbReference type="STRING" id="908337.HMPREF9257_0188"/>
<keyword evidence="8 10" id="KW-0472">Membrane</keyword>
<feature type="domain" description="ABC3 transporter permease C-terminal" evidence="12">
    <location>
        <begin position="173"/>
        <end position="280"/>
    </location>
</feature>
<feature type="domain" description="FtsX extracellular" evidence="13">
    <location>
        <begin position="59"/>
        <end position="150"/>
    </location>
</feature>
<feature type="transmembrane region" description="Helical" evidence="11">
    <location>
        <begin position="21"/>
        <end position="45"/>
    </location>
</feature>
<dbReference type="InterPro" id="IPR040690">
    <property type="entry name" value="FtsX_ECD"/>
</dbReference>
<dbReference type="OrthoDB" id="9812531at2"/>
<protein>
    <recommendedName>
        <fullName evidence="3 10">Cell division protein FtsX</fullName>
    </recommendedName>
</protein>
<dbReference type="PIRSF" id="PIRSF003097">
    <property type="entry name" value="FtsX"/>
    <property type="match status" value="1"/>
</dbReference>
<dbReference type="GO" id="GO:0005886">
    <property type="term" value="C:plasma membrane"/>
    <property type="evidence" value="ECO:0007669"/>
    <property type="project" value="UniProtKB-SubCell"/>
</dbReference>
<name>E4KMX5_9LACT</name>
<dbReference type="AlphaFoldDB" id="E4KMX5"/>
<keyword evidence="9 10" id="KW-0131">Cell cycle</keyword>
<evidence type="ECO:0000313" key="14">
    <source>
        <dbReference type="EMBL" id="EFR31821.1"/>
    </source>
</evidence>
<evidence type="ECO:0000256" key="5">
    <source>
        <dbReference type="ARBA" id="ARBA00022618"/>
    </source>
</evidence>
<feature type="transmembrane region" description="Helical" evidence="11">
    <location>
        <begin position="218"/>
        <end position="241"/>
    </location>
</feature>
<dbReference type="Gene3D" id="3.30.70.3040">
    <property type="match status" value="1"/>
</dbReference>
<dbReference type="RefSeq" id="WP_006417953.1">
    <property type="nucleotide sequence ID" value="NZ_AENN01000006.1"/>
</dbReference>
<comment type="caution">
    <text evidence="14">The sequence shown here is derived from an EMBL/GenBank/DDBJ whole genome shotgun (WGS) entry which is preliminary data.</text>
</comment>
<dbReference type="GO" id="GO:0051301">
    <property type="term" value="P:cell division"/>
    <property type="evidence" value="ECO:0007669"/>
    <property type="project" value="UniProtKB-KW"/>
</dbReference>
<sequence>MIFRNFFRHIRDAFRNLFRNGWMTIATILTMTLTLIMIGGFVLLAQNIQNITQDIEGGVKIRTHIDLAADKDDEAKLKESIEALDHVSGVTYRTKEEEYQDLVAQMGSDFEMFSGDDNPFYNVFLVDVDDTANLESVTQAISKLPYASEVTYGEIDTQNLLSTIQIARTIIALVAAILIVIAILLISNTIRLTIAARQTELEIMRLVGATNRYIKAPFVYEGMFMGTLSAIFATALLYAIYNGIQSASVELFGARILSFTPLFPILWYIGAGLLIIGILLGNLGARRATRRFLQI</sequence>
<dbReference type="EMBL" id="AENN01000006">
    <property type="protein sequence ID" value="EFR31821.1"/>
    <property type="molecule type" value="Genomic_DNA"/>
</dbReference>
<evidence type="ECO:0000313" key="15">
    <source>
        <dbReference type="Proteomes" id="UP000005990"/>
    </source>
</evidence>
<gene>
    <name evidence="14" type="ORF">HMPREF9257_0188</name>
</gene>
<evidence type="ECO:0000256" key="3">
    <source>
        <dbReference type="ARBA" id="ARBA00021907"/>
    </source>
</evidence>
<keyword evidence="5 10" id="KW-0132">Cell division</keyword>
<evidence type="ECO:0000256" key="10">
    <source>
        <dbReference type="PIRNR" id="PIRNR003097"/>
    </source>
</evidence>